<dbReference type="Proteomes" id="UP001197247">
    <property type="component" value="Unassembled WGS sequence"/>
</dbReference>
<dbReference type="SMART" id="SM00530">
    <property type="entry name" value="HTH_XRE"/>
    <property type="match status" value="1"/>
</dbReference>
<sequence length="278" mass="30695">MEPAALADFLRTRRERMQPEDLGLPHGERRRTRGLRREEVAAAAGMSADYYSRMERAAGPRPSEQMIAALARGLRLSLPERDYLFRIAGYEAPQRILRTDHVDAGLMRVVDRLVDTPAVIMNALGETLVQTPAGVALLGDHSRYQGLSRSAIHRWFTDPAERLIYPPADRAQHSRVLASHLRDVIARSGPQGVPGQILAALEAGASDFAQVWAEHPVGVRYSERKRLLHPEVGELDLHCQTLLDPEQAQTLLVFTASPGSASQEKLELLGVIGAQRLG</sequence>
<dbReference type="PANTHER" id="PTHR35010">
    <property type="entry name" value="BLL4672 PROTEIN-RELATED"/>
    <property type="match status" value="1"/>
</dbReference>
<dbReference type="PANTHER" id="PTHR35010:SF2">
    <property type="entry name" value="BLL4672 PROTEIN"/>
    <property type="match status" value="1"/>
</dbReference>
<proteinExistence type="predicted"/>
<dbReference type="InterPro" id="IPR041413">
    <property type="entry name" value="MLTR_LBD"/>
</dbReference>
<dbReference type="Gene3D" id="3.30.450.180">
    <property type="match status" value="1"/>
</dbReference>
<evidence type="ECO:0000313" key="3">
    <source>
        <dbReference type="Proteomes" id="UP001197247"/>
    </source>
</evidence>
<evidence type="ECO:0000313" key="2">
    <source>
        <dbReference type="EMBL" id="MBT0768439.1"/>
    </source>
</evidence>
<dbReference type="InterPro" id="IPR001387">
    <property type="entry name" value="Cro/C1-type_HTH"/>
</dbReference>
<reference evidence="2 3" key="1">
    <citation type="submission" date="2021-05" db="EMBL/GenBank/DDBJ databases">
        <title>Kineosporia and Streptomyces sp. nov. two new marine actinobacteria isolated from Coral.</title>
        <authorList>
            <person name="Buangrab K."/>
            <person name="Sutthacheep M."/>
            <person name="Yeemin T."/>
            <person name="Harunari E."/>
            <person name="Igarashi Y."/>
            <person name="Kanchanasin P."/>
            <person name="Tanasupawat S."/>
            <person name="Phongsopitanun W."/>
        </authorList>
    </citation>
    <scope>NUCLEOTIDE SEQUENCE [LARGE SCALE GENOMIC DNA]</scope>
    <source>
        <strain evidence="2 3">J2-2</strain>
    </source>
</reference>
<accession>A0ABS5TBJ1</accession>
<organism evidence="2 3">
    <name type="scientific">Kineosporia corallincola</name>
    <dbReference type="NCBI Taxonomy" id="2835133"/>
    <lineage>
        <taxon>Bacteria</taxon>
        <taxon>Bacillati</taxon>
        <taxon>Actinomycetota</taxon>
        <taxon>Actinomycetes</taxon>
        <taxon>Kineosporiales</taxon>
        <taxon>Kineosporiaceae</taxon>
        <taxon>Kineosporia</taxon>
    </lineage>
</organism>
<feature type="domain" description="HTH cro/C1-type" evidence="1">
    <location>
        <begin position="28"/>
        <end position="81"/>
    </location>
</feature>
<evidence type="ECO:0000259" key="1">
    <source>
        <dbReference type="PROSITE" id="PS50943"/>
    </source>
</evidence>
<gene>
    <name evidence="2" type="ORF">KIH74_05855</name>
</gene>
<keyword evidence="3" id="KW-1185">Reference proteome</keyword>
<dbReference type="Pfam" id="PF13560">
    <property type="entry name" value="HTH_31"/>
    <property type="match status" value="1"/>
</dbReference>
<dbReference type="PROSITE" id="PS50943">
    <property type="entry name" value="HTH_CROC1"/>
    <property type="match status" value="1"/>
</dbReference>
<dbReference type="Gene3D" id="1.10.260.40">
    <property type="entry name" value="lambda repressor-like DNA-binding domains"/>
    <property type="match status" value="1"/>
</dbReference>
<dbReference type="SUPFAM" id="SSF47413">
    <property type="entry name" value="lambda repressor-like DNA-binding domains"/>
    <property type="match status" value="1"/>
</dbReference>
<dbReference type="InterPro" id="IPR010982">
    <property type="entry name" value="Lambda_DNA-bd_dom_sf"/>
</dbReference>
<dbReference type="EMBL" id="JAHBAY010000002">
    <property type="protein sequence ID" value="MBT0768439.1"/>
    <property type="molecule type" value="Genomic_DNA"/>
</dbReference>
<protein>
    <submittedName>
        <fullName evidence="2">Helix-turn-helix domain-containing protein</fullName>
    </submittedName>
</protein>
<dbReference type="RefSeq" id="WP_214154734.1">
    <property type="nucleotide sequence ID" value="NZ_JAHBAY010000002.1"/>
</dbReference>
<name>A0ABS5TBJ1_9ACTN</name>
<comment type="caution">
    <text evidence="2">The sequence shown here is derived from an EMBL/GenBank/DDBJ whole genome shotgun (WGS) entry which is preliminary data.</text>
</comment>
<dbReference type="Pfam" id="PF17765">
    <property type="entry name" value="MLTR_LBD"/>
    <property type="match status" value="1"/>
</dbReference>